<evidence type="ECO:0000313" key="2">
    <source>
        <dbReference type="EMBL" id="GEP43302.1"/>
    </source>
</evidence>
<comment type="caution">
    <text evidence="2">The sequence shown here is derived from an EMBL/GenBank/DDBJ whole genome shotgun (WGS) entry which is preliminary data.</text>
</comment>
<protein>
    <submittedName>
        <fullName evidence="2">Uncharacterized protein</fullName>
    </submittedName>
</protein>
<dbReference type="Proteomes" id="UP000321577">
    <property type="component" value="Unassembled WGS sequence"/>
</dbReference>
<name>A0A512M9A1_9BACT</name>
<dbReference type="AlphaFoldDB" id="A0A512M9A1"/>
<gene>
    <name evidence="2" type="ORF">BGE01nite_25930</name>
</gene>
<evidence type="ECO:0000256" key="1">
    <source>
        <dbReference type="SAM" id="SignalP"/>
    </source>
</evidence>
<sequence length="347" mass="38093">MMLRSLLFVITASIASLVAQTAPEKLTYFDETTMRHLTLEKADFGNTNVTVRFAGDPGSMGIWTGNGPRKDKSLTFARIAGEGEDRGTYFTAEISESKVVIGYREGQKQPQDAGINGLYKRASEAKLLQLYKKEFQAANDRLVASLKNATKTWAPADRPALLIWKDQWTALRQRWLDLAMPKAATVAEPKTESRFAPAKSAEPTAEHWLQMAQSTARAYYFIETMPDPKTGSGWDGEYDDLGGGHASLRLGKDGKLRVSLSSARKEGQDASQIDGTAPPEKVITSKSGEMTAEFTFSDGEATVKTKPATFKLTKIGRYLQIESQDATPYVGNGWYDGIYRGAPVPQG</sequence>
<proteinExistence type="predicted"/>
<organism evidence="2 3">
    <name type="scientific">Brevifollis gellanilyticus</name>
    <dbReference type="NCBI Taxonomy" id="748831"/>
    <lineage>
        <taxon>Bacteria</taxon>
        <taxon>Pseudomonadati</taxon>
        <taxon>Verrucomicrobiota</taxon>
        <taxon>Verrucomicrobiia</taxon>
        <taxon>Verrucomicrobiales</taxon>
        <taxon>Verrucomicrobiaceae</taxon>
    </lineage>
</organism>
<dbReference type="EMBL" id="BKAG01000016">
    <property type="protein sequence ID" value="GEP43302.1"/>
    <property type="molecule type" value="Genomic_DNA"/>
</dbReference>
<dbReference type="RefSeq" id="WP_146850882.1">
    <property type="nucleotide sequence ID" value="NZ_BKAG01000016.1"/>
</dbReference>
<dbReference type="OrthoDB" id="186997at2"/>
<keyword evidence="1" id="KW-0732">Signal</keyword>
<accession>A0A512M9A1</accession>
<keyword evidence="3" id="KW-1185">Reference proteome</keyword>
<reference evidence="2 3" key="1">
    <citation type="submission" date="2019-07" db="EMBL/GenBank/DDBJ databases">
        <title>Whole genome shotgun sequence of Brevifollis gellanilyticus NBRC 108608.</title>
        <authorList>
            <person name="Hosoyama A."/>
            <person name="Uohara A."/>
            <person name="Ohji S."/>
            <person name="Ichikawa N."/>
        </authorList>
    </citation>
    <scope>NUCLEOTIDE SEQUENCE [LARGE SCALE GENOMIC DNA]</scope>
    <source>
        <strain evidence="2 3">NBRC 108608</strain>
    </source>
</reference>
<feature type="signal peptide" evidence="1">
    <location>
        <begin position="1"/>
        <end position="21"/>
    </location>
</feature>
<feature type="chain" id="PRO_5021871518" evidence="1">
    <location>
        <begin position="22"/>
        <end position="347"/>
    </location>
</feature>
<evidence type="ECO:0000313" key="3">
    <source>
        <dbReference type="Proteomes" id="UP000321577"/>
    </source>
</evidence>